<accession>A0AAE1A7B4</accession>
<evidence type="ECO:0000313" key="2">
    <source>
        <dbReference type="Proteomes" id="UP001283361"/>
    </source>
</evidence>
<name>A0AAE1A7B4_9GAST</name>
<dbReference type="Proteomes" id="UP001283361">
    <property type="component" value="Unassembled WGS sequence"/>
</dbReference>
<reference evidence="1" key="1">
    <citation type="journal article" date="2023" name="G3 (Bethesda)">
        <title>A reference genome for the long-term kleptoplast-retaining sea slug Elysia crispata morphotype clarki.</title>
        <authorList>
            <person name="Eastman K.E."/>
            <person name="Pendleton A.L."/>
            <person name="Shaikh M.A."/>
            <person name="Suttiyut T."/>
            <person name="Ogas R."/>
            <person name="Tomko P."/>
            <person name="Gavelis G."/>
            <person name="Widhalm J.R."/>
            <person name="Wisecaver J.H."/>
        </authorList>
    </citation>
    <scope>NUCLEOTIDE SEQUENCE</scope>
    <source>
        <strain evidence="1">ECLA1</strain>
    </source>
</reference>
<dbReference type="EMBL" id="JAWDGP010002493">
    <property type="protein sequence ID" value="KAK3782589.1"/>
    <property type="molecule type" value="Genomic_DNA"/>
</dbReference>
<protein>
    <submittedName>
        <fullName evidence="1">Uncharacterized protein</fullName>
    </submittedName>
</protein>
<sequence>MNEVWCSKFKDTLGWVMVPKKRSVSHKFNSFPLVDVHVGSTRHKKRAVQQITARNVLSRLCHAVYRKRYSLARLRCAVCRVLRAVYRLWNALLFGTPEVCRVSCVTCRVPSMECATLWHA</sequence>
<gene>
    <name evidence="1" type="ORF">RRG08_038369</name>
</gene>
<proteinExistence type="predicted"/>
<organism evidence="1 2">
    <name type="scientific">Elysia crispata</name>
    <name type="common">lettuce slug</name>
    <dbReference type="NCBI Taxonomy" id="231223"/>
    <lineage>
        <taxon>Eukaryota</taxon>
        <taxon>Metazoa</taxon>
        <taxon>Spiralia</taxon>
        <taxon>Lophotrochozoa</taxon>
        <taxon>Mollusca</taxon>
        <taxon>Gastropoda</taxon>
        <taxon>Heterobranchia</taxon>
        <taxon>Euthyneura</taxon>
        <taxon>Panpulmonata</taxon>
        <taxon>Sacoglossa</taxon>
        <taxon>Placobranchoidea</taxon>
        <taxon>Plakobranchidae</taxon>
        <taxon>Elysia</taxon>
    </lineage>
</organism>
<keyword evidence="2" id="KW-1185">Reference proteome</keyword>
<comment type="caution">
    <text evidence="1">The sequence shown here is derived from an EMBL/GenBank/DDBJ whole genome shotgun (WGS) entry which is preliminary data.</text>
</comment>
<dbReference type="AlphaFoldDB" id="A0AAE1A7B4"/>
<evidence type="ECO:0000313" key="1">
    <source>
        <dbReference type="EMBL" id="KAK3782589.1"/>
    </source>
</evidence>